<dbReference type="RefSeq" id="WP_379141733.1">
    <property type="nucleotide sequence ID" value="NZ_JBHUEN010000021.1"/>
</dbReference>
<dbReference type="Proteomes" id="UP001597213">
    <property type="component" value="Unassembled WGS sequence"/>
</dbReference>
<proteinExistence type="predicted"/>
<evidence type="ECO:0000313" key="2">
    <source>
        <dbReference type="Proteomes" id="UP001597213"/>
    </source>
</evidence>
<accession>A0ABW4R614</accession>
<organism evidence="1 2">
    <name type="scientific">Paracoccus pacificus</name>
    <dbReference type="NCBI Taxonomy" id="1463598"/>
    <lineage>
        <taxon>Bacteria</taxon>
        <taxon>Pseudomonadati</taxon>
        <taxon>Pseudomonadota</taxon>
        <taxon>Alphaproteobacteria</taxon>
        <taxon>Rhodobacterales</taxon>
        <taxon>Paracoccaceae</taxon>
        <taxon>Paracoccus</taxon>
    </lineage>
</organism>
<sequence length="167" mass="17971">MGTSTVDWLWMGNQSALNSNTRTPPTDAEIQSVVGLTREGSKEIIPTKLTGTTYSSNSTRPGEWFLPKYHLQQKGVSAPDSVFDYTSPTTGQPVTNVTLNYFAVVQIDILTPDGTTSSYPAVVVQLSNGDIFLRPSAAARDALDQIKTLQKITVVSATGFVGNPRSC</sequence>
<name>A0ABW4R614_9RHOB</name>
<dbReference type="EMBL" id="JBHUEN010000021">
    <property type="protein sequence ID" value="MFD1881679.1"/>
    <property type="molecule type" value="Genomic_DNA"/>
</dbReference>
<gene>
    <name evidence="1" type="ORF">ACFSCT_08135</name>
</gene>
<reference evidence="2" key="1">
    <citation type="journal article" date="2019" name="Int. J. Syst. Evol. Microbiol.">
        <title>The Global Catalogue of Microorganisms (GCM) 10K type strain sequencing project: providing services to taxonomists for standard genome sequencing and annotation.</title>
        <authorList>
            <consortium name="The Broad Institute Genomics Platform"/>
            <consortium name="The Broad Institute Genome Sequencing Center for Infectious Disease"/>
            <person name="Wu L."/>
            <person name="Ma J."/>
        </authorList>
    </citation>
    <scope>NUCLEOTIDE SEQUENCE [LARGE SCALE GENOMIC DNA]</scope>
    <source>
        <strain evidence="2">CCUG 56029</strain>
    </source>
</reference>
<comment type="caution">
    <text evidence="1">The sequence shown here is derived from an EMBL/GenBank/DDBJ whole genome shotgun (WGS) entry which is preliminary data.</text>
</comment>
<evidence type="ECO:0000313" key="1">
    <source>
        <dbReference type="EMBL" id="MFD1881679.1"/>
    </source>
</evidence>
<protein>
    <submittedName>
        <fullName evidence="1">Uncharacterized protein</fullName>
    </submittedName>
</protein>
<keyword evidence="2" id="KW-1185">Reference proteome</keyword>